<dbReference type="EMBL" id="OCYS01000031">
    <property type="protein sequence ID" value="SON82198.1"/>
    <property type="molecule type" value="Genomic_DNA"/>
</dbReference>
<gene>
    <name evidence="2" type="ORF">XAP7430_1260002</name>
</gene>
<keyword evidence="1" id="KW-0472">Membrane</keyword>
<name>A0AB38DVM1_XANCH</name>
<keyword evidence="1" id="KW-1133">Transmembrane helix</keyword>
<dbReference type="Proteomes" id="UP000234166">
    <property type="component" value="Unassembled WGS sequence"/>
</dbReference>
<comment type="caution">
    <text evidence="2">The sequence shown here is derived from an EMBL/GenBank/DDBJ whole genome shotgun (WGS) entry which is preliminary data.</text>
</comment>
<proteinExistence type="predicted"/>
<evidence type="ECO:0000313" key="3">
    <source>
        <dbReference type="Proteomes" id="UP000234166"/>
    </source>
</evidence>
<feature type="transmembrane region" description="Helical" evidence="1">
    <location>
        <begin position="13"/>
        <end position="30"/>
    </location>
</feature>
<protein>
    <submittedName>
        <fullName evidence="2">Uncharacterized protein</fullName>
    </submittedName>
</protein>
<accession>A0AB38DVM1</accession>
<reference evidence="2 3" key="1">
    <citation type="submission" date="2017-10" db="EMBL/GenBank/DDBJ databases">
        <authorList>
            <person name="Regsiter A."/>
            <person name="William W."/>
        </authorList>
    </citation>
    <scope>NUCLEOTIDE SEQUENCE [LARGE SCALE GENOMIC DNA]</scope>
    <source>
        <strain evidence="2 3">CFBP7430</strain>
    </source>
</reference>
<evidence type="ECO:0000313" key="2">
    <source>
        <dbReference type="EMBL" id="SON82198.1"/>
    </source>
</evidence>
<sequence length="67" mass="7808">MITPMRPNVPVSTWGYSLGSMVILLFYRILPDNEPFASLLAERAQSSPKQERFQVHLFHRHISRQDP</sequence>
<evidence type="ECO:0000256" key="1">
    <source>
        <dbReference type="SAM" id="Phobius"/>
    </source>
</evidence>
<dbReference type="AlphaFoldDB" id="A0AB38DVM1"/>
<keyword evidence="1" id="KW-0812">Transmembrane</keyword>
<organism evidence="2 3">
    <name type="scientific">Xanthomonas campestris pv. phaseoli</name>
    <dbReference type="NCBI Taxonomy" id="317013"/>
    <lineage>
        <taxon>Bacteria</taxon>
        <taxon>Pseudomonadati</taxon>
        <taxon>Pseudomonadota</taxon>
        <taxon>Gammaproteobacteria</taxon>
        <taxon>Lysobacterales</taxon>
        <taxon>Lysobacteraceae</taxon>
        <taxon>Xanthomonas</taxon>
    </lineage>
</organism>